<proteinExistence type="predicted"/>
<protein>
    <submittedName>
        <fullName evidence="2">BTB_2 domain-containing protein</fullName>
    </submittedName>
</protein>
<name>A0AC35TZN5_9BILA</name>
<dbReference type="Proteomes" id="UP000095286">
    <property type="component" value="Unplaced"/>
</dbReference>
<evidence type="ECO:0000313" key="1">
    <source>
        <dbReference type="Proteomes" id="UP000095286"/>
    </source>
</evidence>
<accession>A0AC35TZN5</accession>
<dbReference type="WBParaSite" id="RSKR_0000576500.1">
    <property type="protein sequence ID" value="RSKR_0000576500.1"/>
    <property type="gene ID" value="RSKR_0000576500"/>
</dbReference>
<reference evidence="2" key="1">
    <citation type="submission" date="2016-11" db="UniProtKB">
        <authorList>
            <consortium name="WormBaseParasite"/>
        </authorList>
    </citation>
    <scope>IDENTIFICATION</scope>
    <source>
        <strain evidence="2">KR3021</strain>
    </source>
</reference>
<sequence>MDDDMPVHVNIGGVFFTISPETIRKIPLIAHKYFPRRNYQNERRFSAANIRKKFSETINAFKNSNGSTDCPSLSSGKNSPTISLTPATHTDVIEKSQKSASPSTHVFIDRDSKYFPIILAFARNDEEPFEASFNIDSDDELIALEKECKFYQVTDLQQICQLLLEPFKPNHTVTWRQSAIDFYWRSYVHCIVDSTLTLPFLFEKNSHLLAKCIACEDVQEPKMTSIIDVNAEGWLPLAHHMRSMKGIIISTIHDTCCIVEWQNGSQTHLPRSSLKRVLEPVLFSSGSTTPDHDTDAE</sequence>
<evidence type="ECO:0000313" key="2">
    <source>
        <dbReference type="WBParaSite" id="RSKR_0000576500.1"/>
    </source>
</evidence>
<organism evidence="1 2">
    <name type="scientific">Rhabditophanes sp. KR3021</name>
    <dbReference type="NCBI Taxonomy" id="114890"/>
    <lineage>
        <taxon>Eukaryota</taxon>
        <taxon>Metazoa</taxon>
        <taxon>Ecdysozoa</taxon>
        <taxon>Nematoda</taxon>
        <taxon>Chromadorea</taxon>
        <taxon>Rhabditida</taxon>
        <taxon>Tylenchina</taxon>
        <taxon>Panagrolaimomorpha</taxon>
        <taxon>Strongyloidoidea</taxon>
        <taxon>Alloionematidae</taxon>
        <taxon>Rhabditophanes</taxon>
    </lineage>
</organism>